<dbReference type="AlphaFoldDB" id="A0A2M4DI80"/>
<keyword evidence="1" id="KW-0732">Signal</keyword>
<proteinExistence type="predicted"/>
<dbReference type="EMBL" id="GGFL01013088">
    <property type="protein sequence ID" value="MBW77266.1"/>
    <property type="molecule type" value="Transcribed_RNA"/>
</dbReference>
<name>A0A2M4DI80_ANODA</name>
<evidence type="ECO:0000313" key="2">
    <source>
        <dbReference type="EMBL" id="MBW77266.1"/>
    </source>
</evidence>
<sequence length="67" mass="7494">MVALVPLPASLLLLLIALFRTIHHLQHDFGLRRTADCKLRACTGVHHHHHLLGLLGGHYLFHSTLCS</sequence>
<protein>
    <submittedName>
        <fullName evidence="2">Putative secreted protein</fullName>
    </submittedName>
</protein>
<feature type="signal peptide" evidence="1">
    <location>
        <begin position="1"/>
        <end position="24"/>
    </location>
</feature>
<feature type="chain" id="PRO_5014604415" evidence="1">
    <location>
        <begin position="25"/>
        <end position="67"/>
    </location>
</feature>
<reference evidence="2" key="1">
    <citation type="submission" date="2018-01" db="EMBL/GenBank/DDBJ databases">
        <title>An insight into the sialome of Amazonian anophelines.</title>
        <authorList>
            <person name="Ribeiro J.M."/>
            <person name="Scarpassa V."/>
            <person name="Calvo E."/>
        </authorList>
    </citation>
    <scope>NUCLEOTIDE SEQUENCE</scope>
</reference>
<accession>A0A2M4DI80</accession>
<evidence type="ECO:0000256" key="1">
    <source>
        <dbReference type="SAM" id="SignalP"/>
    </source>
</evidence>
<organism evidence="2">
    <name type="scientific">Anopheles darlingi</name>
    <name type="common">Mosquito</name>
    <dbReference type="NCBI Taxonomy" id="43151"/>
    <lineage>
        <taxon>Eukaryota</taxon>
        <taxon>Metazoa</taxon>
        <taxon>Ecdysozoa</taxon>
        <taxon>Arthropoda</taxon>
        <taxon>Hexapoda</taxon>
        <taxon>Insecta</taxon>
        <taxon>Pterygota</taxon>
        <taxon>Neoptera</taxon>
        <taxon>Endopterygota</taxon>
        <taxon>Diptera</taxon>
        <taxon>Nematocera</taxon>
        <taxon>Culicoidea</taxon>
        <taxon>Culicidae</taxon>
        <taxon>Anophelinae</taxon>
        <taxon>Anopheles</taxon>
    </lineage>
</organism>